<comment type="catalytic activity">
    <reaction evidence="14">
        <text>S-adenosyl-L-methionine + H(+) = S-adenosyl 3-(methylsulfanyl)propylamine + CO2</text>
        <dbReference type="Rhea" id="RHEA:15981"/>
        <dbReference type="ChEBI" id="CHEBI:15378"/>
        <dbReference type="ChEBI" id="CHEBI:16526"/>
        <dbReference type="ChEBI" id="CHEBI:57443"/>
        <dbReference type="ChEBI" id="CHEBI:59789"/>
        <dbReference type="EC" id="4.1.1.50"/>
    </reaction>
</comment>
<keyword evidence="6" id="KW-0210">Decarboxylase</keyword>
<dbReference type="FunCoup" id="A0A7I4B4B9">
    <property type="interactions" value="2671"/>
</dbReference>
<dbReference type="EC" id="4.1.1.50" evidence="4"/>
<dbReference type="PROSITE" id="PS01336">
    <property type="entry name" value="ADOMETDC"/>
    <property type="match status" value="1"/>
</dbReference>
<evidence type="ECO:0000256" key="6">
    <source>
        <dbReference type="ARBA" id="ARBA00022793"/>
    </source>
</evidence>
<comment type="pathway">
    <text evidence="2">Amine and polyamine biosynthesis; S-adenosylmethioninamine biosynthesis; S-adenosylmethioninamine from S-adenosyl-L-methionine: step 1/1.</text>
</comment>
<evidence type="ECO:0000256" key="14">
    <source>
        <dbReference type="ARBA" id="ARBA00048112"/>
    </source>
</evidence>
<keyword evidence="11" id="KW-0456">Lyase</keyword>
<evidence type="ECO:0000256" key="13">
    <source>
        <dbReference type="ARBA" id="ARBA00023317"/>
    </source>
</evidence>
<dbReference type="NCBIfam" id="TIGR00535">
    <property type="entry name" value="SAM_DCase"/>
    <property type="match status" value="1"/>
</dbReference>
<dbReference type="AlphaFoldDB" id="A0A7I4B4B9"/>
<dbReference type="FunFam" id="3.30.360.50:FF:000001">
    <property type="entry name" value="S-adenosylmethionine decarboxylase proenzyme"/>
    <property type="match status" value="1"/>
</dbReference>
<keyword evidence="13" id="KW-0670">Pyruvate</keyword>
<evidence type="ECO:0000256" key="10">
    <source>
        <dbReference type="ARBA" id="ARBA00023145"/>
    </source>
</evidence>
<dbReference type="InParanoid" id="A0A7I4B4B9"/>
<gene>
    <name evidence="15" type="primary">LOC112292822</name>
</gene>
<proteinExistence type="inferred from homology"/>
<evidence type="ECO:0000256" key="3">
    <source>
        <dbReference type="ARBA" id="ARBA00008466"/>
    </source>
</evidence>
<keyword evidence="7" id="KW-0068">Autocatalytic cleavage</keyword>
<evidence type="ECO:0000313" key="16">
    <source>
        <dbReference type="Proteomes" id="UP000006727"/>
    </source>
</evidence>
<evidence type="ECO:0000256" key="11">
    <source>
        <dbReference type="ARBA" id="ARBA00023239"/>
    </source>
</evidence>
<dbReference type="PANTHER" id="PTHR11570">
    <property type="entry name" value="S-ADENOSYLMETHIONINE DECARBOXYLASE"/>
    <property type="match status" value="1"/>
</dbReference>
<keyword evidence="5" id="KW-0949">S-adenosyl-L-methionine</keyword>
<dbReference type="InterPro" id="IPR018166">
    <property type="entry name" value="S-AdoMet_deCO2ase_CS"/>
</dbReference>
<dbReference type="GO" id="GO:0099402">
    <property type="term" value="P:plant organ development"/>
    <property type="evidence" value="ECO:0007669"/>
    <property type="project" value="UniProtKB-ARBA"/>
</dbReference>
<evidence type="ECO:0000256" key="8">
    <source>
        <dbReference type="ARBA" id="ARBA00023066"/>
    </source>
</evidence>
<dbReference type="GO" id="GO:0008295">
    <property type="term" value="P:spermidine biosynthetic process"/>
    <property type="evidence" value="ECO:0000318"/>
    <property type="project" value="GO_Central"/>
</dbReference>
<dbReference type="InterPro" id="IPR001985">
    <property type="entry name" value="S-AdoMet_decarboxylase_euk"/>
</dbReference>
<dbReference type="EMBL" id="ABEU02000015">
    <property type="status" value="NOT_ANNOTATED_CDS"/>
    <property type="molecule type" value="Genomic_DNA"/>
</dbReference>
<accession>A0A7I4B4B9</accession>
<evidence type="ECO:0000256" key="1">
    <source>
        <dbReference type="ARBA" id="ARBA00001928"/>
    </source>
</evidence>
<dbReference type="InterPro" id="IPR048283">
    <property type="entry name" value="AdoMetDC-like"/>
</dbReference>
<dbReference type="Gene3D" id="3.60.90.10">
    <property type="entry name" value="S-adenosylmethionine decarboxylase"/>
    <property type="match status" value="1"/>
</dbReference>
<evidence type="ECO:0000256" key="5">
    <source>
        <dbReference type="ARBA" id="ARBA00022691"/>
    </source>
</evidence>
<dbReference type="GO" id="GO:0005829">
    <property type="term" value="C:cytosol"/>
    <property type="evidence" value="ECO:0000318"/>
    <property type="project" value="GO_Central"/>
</dbReference>
<name>A0A7I4B4B9_PHYPA</name>
<comment type="cofactor">
    <cofactor evidence="1">
        <name>pyruvate</name>
        <dbReference type="ChEBI" id="CHEBI:15361"/>
    </cofactor>
</comment>
<evidence type="ECO:0000256" key="4">
    <source>
        <dbReference type="ARBA" id="ARBA00012357"/>
    </source>
</evidence>
<dbReference type="Proteomes" id="UP000006727">
    <property type="component" value="Chromosome 15"/>
</dbReference>
<dbReference type="FunFam" id="3.60.90.10:FF:000002">
    <property type="entry name" value="S-adenosylmethionine decarboxylase proenzyme"/>
    <property type="match status" value="1"/>
</dbReference>
<evidence type="ECO:0000256" key="7">
    <source>
        <dbReference type="ARBA" id="ARBA00022813"/>
    </source>
</evidence>
<dbReference type="SUPFAM" id="SSF56276">
    <property type="entry name" value="S-adenosylmethionine decarboxylase"/>
    <property type="match status" value="1"/>
</dbReference>
<reference evidence="15 16" key="1">
    <citation type="journal article" date="2008" name="Science">
        <title>The Physcomitrella genome reveals evolutionary insights into the conquest of land by plants.</title>
        <authorList>
            <person name="Rensing S."/>
            <person name="Lang D."/>
            <person name="Zimmer A."/>
            <person name="Terry A."/>
            <person name="Salamov A."/>
            <person name="Shapiro H."/>
            <person name="Nishiyama T."/>
            <person name="Perroud P.-F."/>
            <person name="Lindquist E."/>
            <person name="Kamisugi Y."/>
            <person name="Tanahashi T."/>
            <person name="Sakakibara K."/>
            <person name="Fujita T."/>
            <person name="Oishi K."/>
            <person name="Shin-I T."/>
            <person name="Kuroki Y."/>
            <person name="Toyoda A."/>
            <person name="Suzuki Y."/>
            <person name="Hashimoto A."/>
            <person name="Yamaguchi K."/>
            <person name="Sugano A."/>
            <person name="Kohara Y."/>
            <person name="Fujiyama A."/>
            <person name="Anterola A."/>
            <person name="Aoki S."/>
            <person name="Ashton N."/>
            <person name="Barbazuk W.B."/>
            <person name="Barker E."/>
            <person name="Bennetzen J."/>
            <person name="Bezanilla M."/>
            <person name="Blankenship R."/>
            <person name="Cho S.H."/>
            <person name="Dutcher S."/>
            <person name="Estelle M."/>
            <person name="Fawcett J.A."/>
            <person name="Gundlach H."/>
            <person name="Hanada K."/>
            <person name="Heyl A."/>
            <person name="Hicks K.A."/>
            <person name="Hugh J."/>
            <person name="Lohr M."/>
            <person name="Mayer K."/>
            <person name="Melkozernov A."/>
            <person name="Murata T."/>
            <person name="Nelson D."/>
            <person name="Pils B."/>
            <person name="Prigge M."/>
            <person name="Reiss B."/>
            <person name="Renner T."/>
            <person name="Rombauts S."/>
            <person name="Rushton P."/>
            <person name="Sanderfoot A."/>
            <person name="Schween G."/>
            <person name="Shiu S.-H."/>
            <person name="Stueber K."/>
            <person name="Theodoulou F.L."/>
            <person name="Tu H."/>
            <person name="Van de Peer Y."/>
            <person name="Verrier P.J."/>
            <person name="Waters E."/>
            <person name="Wood A."/>
            <person name="Yang L."/>
            <person name="Cove D."/>
            <person name="Cuming A."/>
            <person name="Hasebe M."/>
            <person name="Lucas S."/>
            <person name="Mishler D.B."/>
            <person name="Reski R."/>
            <person name="Grigoriev I."/>
            <person name="Quatrano R.S."/>
            <person name="Boore J.L."/>
        </authorList>
    </citation>
    <scope>NUCLEOTIDE SEQUENCE [LARGE SCALE GENOMIC DNA]</scope>
    <source>
        <strain evidence="15 16">cv. Gransden 2004</strain>
    </source>
</reference>
<dbReference type="InterPro" id="IPR016067">
    <property type="entry name" value="S-AdoMet_deCO2ase_core"/>
</dbReference>
<keyword evidence="16" id="KW-1185">Reference proteome</keyword>
<protein>
    <recommendedName>
        <fullName evidence="4">adenosylmethionine decarboxylase</fullName>
        <ecNumber evidence="4">4.1.1.50</ecNumber>
    </recommendedName>
</protein>
<dbReference type="Pfam" id="PF01536">
    <property type="entry name" value="SAM_decarbox"/>
    <property type="match status" value="1"/>
</dbReference>
<reference evidence="15 16" key="2">
    <citation type="journal article" date="2018" name="Plant J.">
        <title>The Physcomitrella patens chromosome-scale assembly reveals moss genome structure and evolution.</title>
        <authorList>
            <person name="Lang D."/>
            <person name="Ullrich K.K."/>
            <person name="Murat F."/>
            <person name="Fuchs J."/>
            <person name="Jenkins J."/>
            <person name="Haas F.B."/>
            <person name="Piednoel M."/>
            <person name="Gundlach H."/>
            <person name="Van Bel M."/>
            <person name="Meyberg R."/>
            <person name="Vives C."/>
            <person name="Morata J."/>
            <person name="Symeonidi A."/>
            <person name="Hiss M."/>
            <person name="Muchero W."/>
            <person name="Kamisugi Y."/>
            <person name="Saleh O."/>
            <person name="Blanc G."/>
            <person name="Decker E.L."/>
            <person name="van Gessel N."/>
            <person name="Grimwood J."/>
            <person name="Hayes R.D."/>
            <person name="Graham S.W."/>
            <person name="Gunter L.E."/>
            <person name="McDaniel S.F."/>
            <person name="Hoernstein S.N.W."/>
            <person name="Larsson A."/>
            <person name="Li F.W."/>
            <person name="Perroud P.F."/>
            <person name="Phillips J."/>
            <person name="Ranjan P."/>
            <person name="Rokshar D.S."/>
            <person name="Rothfels C.J."/>
            <person name="Schneider L."/>
            <person name="Shu S."/>
            <person name="Stevenson D.W."/>
            <person name="Thummler F."/>
            <person name="Tillich M."/>
            <person name="Villarreal Aguilar J.C."/>
            <person name="Widiez T."/>
            <person name="Wong G.K."/>
            <person name="Wymore A."/>
            <person name="Zhang Y."/>
            <person name="Zimmer A.D."/>
            <person name="Quatrano R.S."/>
            <person name="Mayer K.F.X."/>
            <person name="Goodstein D."/>
            <person name="Casacuberta J.M."/>
            <person name="Vandepoele K."/>
            <person name="Reski R."/>
            <person name="Cuming A.C."/>
            <person name="Tuskan G.A."/>
            <person name="Maumus F."/>
            <person name="Salse J."/>
            <person name="Schmutz J."/>
            <person name="Rensing S.A."/>
        </authorList>
    </citation>
    <scope>NUCLEOTIDE SEQUENCE [LARGE SCALE GENOMIC DNA]</scope>
    <source>
        <strain evidence="15 16">cv. Gransden 2004</strain>
    </source>
</reference>
<evidence type="ECO:0000313" key="15">
    <source>
        <dbReference type="EnsemblPlants" id="Pp3c15_18500V3.2"/>
    </source>
</evidence>
<evidence type="ECO:0000256" key="2">
    <source>
        <dbReference type="ARBA" id="ARBA00004911"/>
    </source>
</evidence>
<keyword evidence="12" id="KW-0704">Schiff base</keyword>
<sequence length="482" mass="51390">MGATACVSEVAPVCGALGTSPGFEGFEKRLEIEFQPAPVFRDPNGRGLRDLTRSELDSMLCVAECTIVAQLSNAEVDSYVLSESSLFVYPQRIIIKTCGTTKLLCIVPVLLEVVARLAMKVRRVKYTRGTFMFPAVQPYPHGSFSEEVGYLEKYFGGIGSGGRAYVMGNRGKFPNWHIYTACEQNADASGGAGKEEEEEECVYTVEMCMTKLGRRSAGQFWKGAGRESGEEMTAGANIQSLLPESRICDFAFEPCGYSMNGIEGAAHSTIHVTPEEGFSYASFEAMGYRGGQVELGALVERVVGVFKPAAFAMSVDVSGLARGQAGSESESWGASACPRGYVCNGSSRQELASGSAVVFHTFQEATTLGRGAAVTPLALVRGAYSKKRSSKKMSIKGIKLKKETSASAVSVMVSSGSGSAGEVRLGGREMEDECGVGRVGVGGDLEFDARSHGSECMNSVQVLNLDWAGLKLTMGLMVSKVR</sequence>
<reference evidence="15" key="3">
    <citation type="submission" date="2020-12" db="UniProtKB">
        <authorList>
            <consortium name="EnsemblPlants"/>
        </authorList>
    </citation>
    <scope>IDENTIFICATION</scope>
</reference>
<comment type="similarity">
    <text evidence="3">Belongs to the eukaryotic AdoMetDC family.</text>
</comment>
<dbReference type="EnsemblPlants" id="Pp3c15_18500V3.2">
    <property type="protein sequence ID" value="Pp3c15_18500V3.2"/>
    <property type="gene ID" value="Pp3c15_18500"/>
</dbReference>
<dbReference type="Gramene" id="Pp3c15_18500V3.2">
    <property type="protein sequence ID" value="Pp3c15_18500V3.2"/>
    <property type="gene ID" value="Pp3c15_18500"/>
</dbReference>
<dbReference type="GO" id="GO:0004014">
    <property type="term" value="F:adenosylmethionine decarboxylase activity"/>
    <property type="evidence" value="ECO:0000318"/>
    <property type="project" value="GO_Central"/>
</dbReference>
<dbReference type="UniPathway" id="UPA00331">
    <property type="reaction ID" value="UER00451"/>
</dbReference>
<dbReference type="GO" id="GO:0006597">
    <property type="term" value="P:spermine biosynthetic process"/>
    <property type="evidence" value="ECO:0000318"/>
    <property type="project" value="GO_Central"/>
</dbReference>
<evidence type="ECO:0000256" key="12">
    <source>
        <dbReference type="ARBA" id="ARBA00023270"/>
    </source>
</evidence>
<keyword evidence="9" id="KW-0620">Polyamine biosynthesis</keyword>
<dbReference type="Gene3D" id="3.30.360.50">
    <property type="entry name" value="S-adenosylmethionine decarboxylase"/>
    <property type="match status" value="1"/>
</dbReference>
<dbReference type="PANTHER" id="PTHR11570:SF0">
    <property type="entry name" value="S-ADENOSYLMETHIONINE DECARBOXYLASE PROENZYME"/>
    <property type="match status" value="1"/>
</dbReference>
<keyword evidence="8" id="KW-0745">Spermidine biosynthesis</keyword>
<evidence type="ECO:0000256" key="9">
    <source>
        <dbReference type="ARBA" id="ARBA00023115"/>
    </source>
</evidence>
<keyword evidence="10" id="KW-0865">Zymogen</keyword>
<organism evidence="15 16">
    <name type="scientific">Physcomitrium patens</name>
    <name type="common">Spreading-leaved earth moss</name>
    <name type="synonym">Physcomitrella patens</name>
    <dbReference type="NCBI Taxonomy" id="3218"/>
    <lineage>
        <taxon>Eukaryota</taxon>
        <taxon>Viridiplantae</taxon>
        <taxon>Streptophyta</taxon>
        <taxon>Embryophyta</taxon>
        <taxon>Bryophyta</taxon>
        <taxon>Bryophytina</taxon>
        <taxon>Bryopsida</taxon>
        <taxon>Funariidae</taxon>
        <taxon>Funariales</taxon>
        <taxon>Funariaceae</taxon>
        <taxon>Physcomitrium</taxon>
    </lineage>
</organism>